<proteinExistence type="predicted"/>
<evidence type="ECO:0000313" key="15">
    <source>
        <dbReference type="Proteomes" id="UP000231932"/>
    </source>
</evidence>
<dbReference type="Gene3D" id="3.30.565.10">
    <property type="entry name" value="Histidine kinase-like ATPase, C-terminal domain"/>
    <property type="match status" value="1"/>
</dbReference>
<name>A0A2K8N8X7_9BACL</name>
<evidence type="ECO:0000256" key="10">
    <source>
        <dbReference type="ARBA" id="ARBA00023012"/>
    </source>
</evidence>
<comment type="catalytic activity">
    <reaction evidence="1">
        <text>ATP + protein L-histidine = ADP + protein N-phospho-L-histidine.</text>
        <dbReference type="EC" id="2.7.13.3"/>
    </reaction>
</comment>
<evidence type="ECO:0000256" key="4">
    <source>
        <dbReference type="ARBA" id="ARBA00022475"/>
    </source>
</evidence>
<evidence type="ECO:0000256" key="11">
    <source>
        <dbReference type="ARBA" id="ARBA00023136"/>
    </source>
</evidence>
<evidence type="ECO:0000256" key="6">
    <source>
        <dbReference type="ARBA" id="ARBA00022679"/>
    </source>
</evidence>
<evidence type="ECO:0000256" key="1">
    <source>
        <dbReference type="ARBA" id="ARBA00000085"/>
    </source>
</evidence>
<dbReference type="SMART" id="SM00387">
    <property type="entry name" value="HATPase_c"/>
    <property type="match status" value="1"/>
</dbReference>
<dbReference type="InterPro" id="IPR003594">
    <property type="entry name" value="HATPase_dom"/>
</dbReference>
<protein>
    <recommendedName>
        <fullName evidence="3">histidine kinase</fullName>
        <ecNumber evidence="3">2.7.13.3</ecNumber>
    </recommendedName>
</protein>
<evidence type="ECO:0000256" key="2">
    <source>
        <dbReference type="ARBA" id="ARBA00004236"/>
    </source>
</evidence>
<keyword evidence="15" id="KW-1185">Reference proteome</keyword>
<keyword evidence="5" id="KW-0597">Phosphoprotein</keyword>
<dbReference type="InterPro" id="IPR004358">
    <property type="entry name" value="Sig_transdc_His_kin-like_C"/>
</dbReference>
<dbReference type="SMART" id="SM00388">
    <property type="entry name" value="HisKA"/>
    <property type="match status" value="1"/>
</dbReference>
<accession>A0A2K8N8X7</accession>
<dbReference type="KEGG" id="kyr:CVV65_13320"/>
<keyword evidence="4" id="KW-1003">Cell membrane</keyword>
<dbReference type="GO" id="GO:0005886">
    <property type="term" value="C:plasma membrane"/>
    <property type="evidence" value="ECO:0007669"/>
    <property type="project" value="UniProtKB-SubCell"/>
</dbReference>
<gene>
    <name evidence="14" type="ORF">CVV65_13320</name>
</gene>
<dbReference type="InterPro" id="IPR005467">
    <property type="entry name" value="His_kinase_dom"/>
</dbReference>
<keyword evidence="11 12" id="KW-0472">Membrane</keyword>
<dbReference type="Gene3D" id="1.10.287.130">
    <property type="match status" value="1"/>
</dbReference>
<dbReference type="EMBL" id="CP024955">
    <property type="protein sequence ID" value="ATY85788.1"/>
    <property type="molecule type" value="Genomic_DNA"/>
</dbReference>
<keyword evidence="7" id="KW-0547">Nucleotide-binding</keyword>
<comment type="subcellular location">
    <subcellularLocation>
        <location evidence="2">Cell membrane</location>
    </subcellularLocation>
</comment>
<dbReference type="CDD" id="cd00075">
    <property type="entry name" value="HATPase"/>
    <property type="match status" value="1"/>
</dbReference>
<evidence type="ECO:0000259" key="13">
    <source>
        <dbReference type="PROSITE" id="PS50109"/>
    </source>
</evidence>
<organism evidence="14 15">
    <name type="scientific">Kyrpidia spormannii</name>
    <dbReference type="NCBI Taxonomy" id="2055160"/>
    <lineage>
        <taxon>Bacteria</taxon>
        <taxon>Bacillati</taxon>
        <taxon>Bacillota</taxon>
        <taxon>Bacilli</taxon>
        <taxon>Bacillales</taxon>
        <taxon>Alicyclobacillaceae</taxon>
        <taxon>Kyrpidia</taxon>
    </lineage>
</organism>
<dbReference type="InterPro" id="IPR036097">
    <property type="entry name" value="HisK_dim/P_sf"/>
</dbReference>
<keyword evidence="8" id="KW-0418">Kinase</keyword>
<dbReference type="PANTHER" id="PTHR43547">
    <property type="entry name" value="TWO-COMPONENT HISTIDINE KINASE"/>
    <property type="match status" value="1"/>
</dbReference>
<dbReference type="RefSeq" id="WP_100668546.1">
    <property type="nucleotide sequence ID" value="NZ_CP024955.1"/>
</dbReference>
<dbReference type="GO" id="GO:0000155">
    <property type="term" value="F:phosphorelay sensor kinase activity"/>
    <property type="evidence" value="ECO:0007669"/>
    <property type="project" value="InterPro"/>
</dbReference>
<feature type="transmembrane region" description="Helical" evidence="12">
    <location>
        <begin position="183"/>
        <end position="204"/>
    </location>
</feature>
<keyword evidence="12" id="KW-0812">Transmembrane</keyword>
<dbReference type="Proteomes" id="UP000231932">
    <property type="component" value="Chromosome"/>
</dbReference>
<dbReference type="EC" id="2.7.13.3" evidence="3"/>
<dbReference type="Pfam" id="PF00512">
    <property type="entry name" value="HisKA"/>
    <property type="match status" value="1"/>
</dbReference>
<evidence type="ECO:0000256" key="12">
    <source>
        <dbReference type="SAM" id="Phobius"/>
    </source>
</evidence>
<evidence type="ECO:0000256" key="3">
    <source>
        <dbReference type="ARBA" id="ARBA00012438"/>
    </source>
</evidence>
<dbReference type="InterPro" id="IPR036890">
    <property type="entry name" value="HATPase_C_sf"/>
</dbReference>
<dbReference type="OrthoDB" id="9813151at2"/>
<evidence type="ECO:0000256" key="7">
    <source>
        <dbReference type="ARBA" id="ARBA00022741"/>
    </source>
</evidence>
<dbReference type="PANTHER" id="PTHR43547:SF2">
    <property type="entry name" value="HYBRID SIGNAL TRANSDUCTION HISTIDINE KINASE C"/>
    <property type="match status" value="1"/>
</dbReference>
<feature type="domain" description="Histidine kinase" evidence="13">
    <location>
        <begin position="224"/>
        <end position="439"/>
    </location>
</feature>
<dbReference type="Pfam" id="PF02518">
    <property type="entry name" value="HATPase_c"/>
    <property type="match status" value="1"/>
</dbReference>
<dbReference type="SUPFAM" id="SSF55874">
    <property type="entry name" value="ATPase domain of HSP90 chaperone/DNA topoisomerase II/histidine kinase"/>
    <property type="match status" value="1"/>
</dbReference>
<reference evidence="15" key="1">
    <citation type="submission" date="2017-11" db="EMBL/GenBank/DDBJ databases">
        <title>Complete Genome Sequence of Kyrpidia sp. Strain EA-1, a thermophilic, hydrogen-oxidizing Bacterium, isolated from the Azores.</title>
        <authorList>
            <person name="Reiner J.E."/>
            <person name="Lapp C.J."/>
            <person name="Bunk B."/>
            <person name="Gescher J."/>
        </authorList>
    </citation>
    <scope>NUCLEOTIDE SEQUENCE [LARGE SCALE GENOMIC DNA]</scope>
    <source>
        <strain evidence="15">EA-1</strain>
    </source>
</reference>
<evidence type="ECO:0000256" key="5">
    <source>
        <dbReference type="ARBA" id="ARBA00022553"/>
    </source>
</evidence>
<keyword evidence="12" id="KW-1133">Transmembrane helix</keyword>
<keyword evidence="6" id="KW-0808">Transferase</keyword>
<sequence>MTGFTPQPTRRKLRQTGIQAYLKTTRWRLTASYVGILLVVELIIGLFVGVLLHHQVVRDVEHVLQDHLPKEENHEWNEGHDHKHNTIPMPPIGDDRPAYEVGYYVVADKRWYTPYTSGVLPYQAGADRVSATGNPELQLITASDGTPFYVYSMPTFHDGTLTSIRQSAMDATLPLDVLRHFNMLLTTFIILASAAAVIGGYILAGRALRPIAQMAKRQQSFTADASHQLRTPLTVIRTTAELALGTDDPAEWRDALETAVAETHHMSRTVESLATLARMDYQEGAVKRSPFSVRDLVEEVAAHIEPVAREKGVTFHAPEVGEDRLVGDQHRIWQLLTVLLENAIKYTPEGGHVYFSYRQNGPEAVFTVRDTGIGIAREELPHIFDRFYRGSVVQKERIPGSGLGLSIAKEIAELHEGTIHVDSEVGVGTTFTVSLPIAGQKKSS</sequence>
<keyword evidence="9" id="KW-0067">ATP-binding</keyword>
<dbReference type="SUPFAM" id="SSF47384">
    <property type="entry name" value="Homodimeric domain of signal transducing histidine kinase"/>
    <property type="match status" value="1"/>
</dbReference>
<evidence type="ECO:0000256" key="9">
    <source>
        <dbReference type="ARBA" id="ARBA00022840"/>
    </source>
</evidence>
<dbReference type="InterPro" id="IPR003661">
    <property type="entry name" value="HisK_dim/P_dom"/>
</dbReference>
<evidence type="ECO:0000256" key="8">
    <source>
        <dbReference type="ARBA" id="ARBA00022777"/>
    </source>
</evidence>
<dbReference type="AlphaFoldDB" id="A0A2K8N8X7"/>
<dbReference type="GO" id="GO:0005524">
    <property type="term" value="F:ATP binding"/>
    <property type="evidence" value="ECO:0007669"/>
    <property type="project" value="UniProtKB-KW"/>
</dbReference>
<evidence type="ECO:0000313" key="14">
    <source>
        <dbReference type="EMBL" id="ATY85788.1"/>
    </source>
</evidence>
<dbReference type="CDD" id="cd00082">
    <property type="entry name" value="HisKA"/>
    <property type="match status" value="1"/>
</dbReference>
<keyword evidence="10" id="KW-0902">Two-component regulatory system</keyword>
<dbReference type="FunFam" id="3.30.565.10:FF:000023">
    <property type="entry name" value="PAS domain-containing sensor histidine kinase"/>
    <property type="match status" value="1"/>
</dbReference>
<feature type="transmembrane region" description="Helical" evidence="12">
    <location>
        <begin position="31"/>
        <end position="52"/>
    </location>
</feature>
<dbReference type="PROSITE" id="PS50109">
    <property type="entry name" value="HIS_KIN"/>
    <property type="match status" value="1"/>
</dbReference>
<dbReference type="PRINTS" id="PR00344">
    <property type="entry name" value="BCTRLSENSOR"/>
</dbReference>